<name>A0A9P1L448_PARSO</name>
<dbReference type="AlphaFoldDB" id="A0A9P1L448"/>
<organism evidence="1 2">
    <name type="scientific">Paraclostridium sordellii</name>
    <name type="common">Clostridium sordellii</name>
    <dbReference type="NCBI Taxonomy" id="1505"/>
    <lineage>
        <taxon>Bacteria</taxon>
        <taxon>Bacillati</taxon>
        <taxon>Bacillota</taxon>
        <taxon>Clostridia</taxon>
        <taxon>Peptostreptococcales</taxon>
        <taxon>Peptostreptococcaceae</taxon>
        <taxon>Paraclostridium</taxon>
    </lineage>
</organism>
<comment type="caution">
    <text evidence="1">The sequence shown here is derived from an EMBL/GenBank/DDBJ whole genome shotgun (WGS) entry which is preliminary data.</text>
</comment>
<reference evidence="2" key="1">
    <citation type="submission" date="2015-01" db="EMBL/GenBank/DDBJ databases">
        <authorList>
            <person name="Aslett A.Martin."/>
            <person name="De Silva Nishadi"/>
        </authorList>
    </citation>
    <scope>NUCLEOTIDE SEQUENCE [LARGE SCALE GENOMIC DNA]</scope>
    <source>
        <strain evidence="2">UMC4404</strain>
    </source>
</reference>
<accession>A0A9P1L448</accession>
<evidence type="ECO:0000313" key="1">
    <source>
        <dbReference type="EMBL" id="CEO32985.1"/>
    </source>
</evidence>
<dbReference type="EMBL" id="CDNY01000003">
    <property type="protein sequence ID" value="CEO32985.1"/>
    <property type="molecule type" value="Genomic_DNA"/>
</dbReference>
<protein>
    <submittedName>
        <fullName evidence="1">Uncharacterized protein</fullName>
    </submittedName>
</protein>
<proteinExistence type="predicted"/>
<dbReference type="RefSeq" id="WP_155490203.1">
    <property type="nucleotide sequence ID" value="NZ_CDNY01000003.1"/>
</dbReference>
<dbReference type="Proteomes" id="UP000049685">
    <property type="component" value="Unassembled WGS sequence"/>
</dbReference>
<gene>
    <name evidence="1" type="ORF">UMC4404_09651</name>
</gene>
<sequence>MELKDSTLRKAVETGNLIADEDCKKFGRDWVVKESAMFREYGEKKK</sequence>
<evidence type="ECO:0000313" key="2">
    <source>
        <dbReference type="Proteomes" id="UP000049685"/>
    </source>
</evidence>